<dbReference type="Proteomes" id="UP000176339">
    <property type="component" value="Unassembled WGS sequence"/>
</dbReference>
<proteinExistence type="predicted"/>
<protein>
    <submittedName>
        <fullName evidence="2">Uncharacterized protein</fullName>
    </submittedName>
</protein>
<accession>A0A1F5P428</accession>
<evidence type="ECO:0000256" key="1">
    <source>
        <dbReference type="SAM" id="MobiDB-lite"/>
    </source>
</evidence>
<dbReference type="AlphaFoldDB" id="A0A1F5P428"/>
<feature type="compositionally biased region" description="Acidic residues" evidence="1">
    <location>
        <begin position="47"/>
        <end position="67"/>
    </location>
</feature>
<feature type="region of interest" description="Disordered" evidence="1">
    <location>
        <begin position="1"/>
        <end position="67"/>
    </location>
</feature>
<organism evidence="2 3">
    <name type="scientific">Candidatus Doudnabacteria bacterium RIFCSPHIGHO2_01_FULL_49_9</name>
    <dbReference type="NCBI Taxonomy" id="1817827"/>
    <lineage>
        <taxon>Bacteria</taxon>
        <taxon>Candidatus Doudnaibacteriota</taxon>
    </lineage>
</organism>
<reference evidence="2 3" key="1">
    <citation type="journal article" date="2016" name="Nat. Commun.">
        <title>Thousands of microbial genomes shed light on interconnected biogeochemical processes in an aquifer system.</title>
        <authorList>
            <person name="Anantharaman K."/>
            <person name="Brown C.T."/>
            <person name="Hug L.A."/>
            <person name="Sharon I."/>
            <person name="Castelle C.J."/>
            <person name="Probst A.J."/>
            <person name="Thomas B.C."/>
            <person name="Singh A."/>
            <person name="Wilkins M.J."/>
            <person name="Karaoz U."/>
            <person name="Brodie E.L."/>
            <person name="Williams K.H."/>
            <person name="Hubbard S.S."/>
            <person name="Banfield J.F."/>
        </authorList>
    </citation>
    <scope>NUCLEOTIDE SEQUENCE [LARGE SCALE GENOMIC DNA]</scope>
</reference>
<sequence length="67" mass="7554">MVVNQKNNMATKKVVDPIADEEVEDEDVEDEEDKDEKDSDGLGFGSLDEDDEDAWKDTGDSDEDEEE</sequence>
<comment type="caution">
    <text evidence="2">The sequence shown here is derived from an EMBL/GenBank/DDBJ whole genome shotgun (WGS) entry which is preliminary data.</text>
</comment>
<feature type="compositionally biased region" description="Polar residues" evidence="1">
    <location>
        <begin position="1"/>
        <end position="10"/>
    </location>
</feature>
<feature type="compositionally biased region" description="Acidic residues" evidence="1">
    <location>
        <begin position="18"/>
        <end position="35"/>
    </location>
</feature>
<evidence type="ECO:0000313" key="3">
    <source>
        <dbReference type="Proteomes" id="UP000176339"/>
    </source>
</evidence>
<dbReference type="EMBL" id="MFEN01000002">
    <property type="protein sequence ID" value="OGE84613.1"/>
    <property type="molecule type" value="Genomic_DNA"/>
</dbReference>
<name>A0A1F5P428_9BACT</name>
<evidence type="ECO:0000313" key="2">
    <source>
        <dbReference type="EMBL" id="OGE84613.1"/>
    </source>
</evidence>
<gene>
    <name evidence="2" type="ORF">A2846_02820</name>
</gene>